<comment type="cofactor">
    <cofactor evidence="1 13">
        <name>pyridoxal 5'-phosphate</name>
        <dbReference type="ChEBI" id="CHEBI:597326"/>
    </cofactor>
</comment>
<keyword evidence="15" id="KW-1185">Reference proteome</keyword>
<evidence type="ECO:0000256" key="5">
    <source>
        <dbReference type="ARBA" id="ARBA00022490"/>
    </source>
</evidence>
<dbReference type="EC" id="2.6.1.62" evidence="13"/>
<dbReference type="RefSeq" id="WP_051524029.1">
    <property type="nucleotide sequence ID" value="NZ_AP018933.1"/>
</dbReference>
<comment type="similarity">
    <text evidence="12 13">Belongs to the class-III pyridoxal-phosphate-dependent aminotransferase family. BioA subfamily.</text>
</comment>
<keyword evidence="5 13" id="KW-0963">Cytoplasm</keyword>
<feature type="binding site" evidence="13">
    <location>
        <begin position="126"/>
        <end position="127"/>
    </location>
    <ligand>
        <name>pyridoxal 5'-phosphate</name>
        <dbReference type="ChEBI" id="CHEBI:597326"/>
    </ligand>
</feature>
<evidence type="ECO:0000256" key="1">
    <source>
        <dbReference type="ARBA" id="ARBA00001933"/>
    </source>
</evidence>
<evidence type="ECO:0000313" key="15">
    <source>
        <dbReference type="Proteomes" id="UP000267342"/>
    </source>
</evidence>
<dbReference type="GO" id="GO:0030170">
    <property type="term" value="F:pyridoxal phosphate binding"/>
    <property type="evidence" value="ECO:0007669"/>
    <property type="project" value="UniProtKB-UniRule"/>
</dbReference>
<dbReference type="GO" id="GO:0005737">
    <property type="term" value="C:cytoplasm"/>
    <property type="evidence" value="ECO:0007669"/>
    <property type="project" value="UniProtKB-SubCell"/>
</dbReference>
<dbReference type="InterPro" id="IPR005815">
    <property type="entry name" value="BioA"/>
</dbReference>
<dbReference type="CDD" id="cd00610">
    <property type="entry name" value="OAT_like"/>
    <property type="match status" value="1"/>
</dbReference>
<feature type="modified residue" description="N6-(pyridoxal phosphate)lysine" evidence="13">
    <location>
        <position position="293"/>
    </location>
</feature>
<name>A0A348HEU2_9GAMM</name>
<evidence type="ECO:0000256" key="10">
    <source>
        <dbReference type="ARBA" id="ARBA00022898"/>
    </source>
</evidence>
<evidence type="ECO:0000256" key="6">
    <source>
        <dbReference type="ARBA" id="ARBA00022576"/>
    </source>
</evidence>
<dbReference type="FunFam" id="3.40.640.10:FF:000078">
    <property type="entry name" value="Adenosylmethionine-8-amino-7-oxononanoate aminotransferase"/>
    <property type="match status" value="1"/>
</dbReference>
<dbReference type="HAMAP" id="MF_00834">
    <property type="entry name" value="BioA"/>
    <property type="match status" value="1"/>
</dbReference>
<evidence type="ECO:0000256" key="2">
    <source>
        <dbReference type="ARBA" id="ARBA00004496"/>
    </source>
</evidence>
<feature type="binding site" evidence="13">
    <location>
        <position position="159"/>
    </location>
    <ligand>
        <name>substrate</name>
    </ligand>
</feature>
<proteinExistence type="inferred from homology"/>
<feature type="site" description="Participates in the substrate recognition with KAPA and in a stacking interaction with the adenine ring of SAM" evidence="13">
    <location>
        <position position="29"/>
    </location>
</feature>
<evidence type="ECO:0000256" key="12">
    <source>
        <dbReference type="ARBA" id="ARBA00060970"/>
    </source>
</evidence>
<dbReference type="PANTHER" id="PTHR42684:SF17">
    <property type="entry name" value="ADENOSYLMETHIONINE-8-AMINO-7-OXONONANOATE AMINOTRANSFERASE"/>
    <property type="match status" value="1"/>
</dbReference>
<dbReference type="GO" id="GO:0004015">
    <property type="term" value="F:adenosylmethionine-8-amino-7-oxononanoate transaminase activity"/>
    <property type="evidence" value="ECO:0007669"/>
    <property type="project" value="UniProtKB-UniRule"/>
</dbReference>
<dbReference type="EMBL" id="AP018933">
    <property type="protein sequence ID" value="BBG30144.1"/>
    <property type="molecule type" value="Genomic_DNA"/>
</dbReference>
<keyword evidence="6 13" id="KW-0032">Aminotransferase</keyword>
<feature type="binding site" evidence="13">
    <location>
        <position position="264"/>
    </location>
    <ligand>
        <name>pyridoxal 5'-phosphate</name>
        <dbReference type="ChEBI" id="CHEBI:597326"/>
    </ligand>
</feature>
<dbReference type="KEGG" id="zpl:ZBT109_1384"/>
<feature type="binding site" evidence="13">
    <location>
        <position position="293"/>
    </location>
    <ligand>
        <name>substrate</name>
    </ligand>
</feature>
<comment type="pathway">
    <text evidence="3 13">Cofactor biosynthesis; biotin biosynthesis; 7,8-diaminononanoate from 8-amino-7-oxononanoate (SAM route): step 1/1.</text>
</comment>
<dbReference type="SUPFAM" id="SSF53383">
    <property type="entry name" value="PLP-dependent transferases"/>
    <property type="match status" value="1"/>
</dbReference>
<dbReference type="UniPathway" id="UPA00078">
    <property type="reaction ID" value="UER00160"/>
</dbReference>
<dbReference type="Gene3D" id="3.90.1150.10">
    <property type="entry name" value="Aspartate Aminotransferase, domain 1"/>
    <property type="match status" value="1"/>
</dbReference>
<comment type="subunit">
    <text evidence="4 13">Homodimer.</text>
</comment>
<feature type="binding site" evidence="13">
    <location>
        <position position="423"/>
    </location>
    <ligand>
        <name>substrate</name>
    </ligand>
</feature>
<evidence type="ECO:0000313" key="14">
    <source>
        <dbReference type="EMBL" id="BBG30144.1"/>
    </source>
</evidence>
<keyword evidence="7 13" id="KW-0808">Transferase</keyword>
<dbReference type="OrthoDB" id="7052035at2"/>
<accession>A0A348HEU2</accession>
<reference evidence="14 15" key="1">
    <citation type="submission" date="2018-09" db="EMBL/GenBank/DDBJ databases">
        <title>Zymobacter palmae IAM14233 (=T109) whole genome analysis.</title>
        <authorList>
            <person name="Yanase H."/>
        </authorList>
    </citation>
    <scope>NUCLEOTIDE SEQUENCE [LARGE SCALE GENOMIC DNA]</scope>
    <source>
        <strain evidence="14 15">IAM14233</strain>
    </source>
</reference>
<dbReference type="NCBIfam" id="TIGR00508">
    <property type="entry name" value="bioA"/>
    <property type="match status" value="1"/>
</dbReference>
<evidence type="ECO:0000256" key="4">
    <source>
        <dbReference type="ARBA" id="ARBA00011738"/>
    </source>
</evidence>
<evidence type="ECO:0000256" key="11">
    <source>
        <dbReference type="ARBA" id="ARBA00048449"/>
    </source>
</evidence>
<feature type="binding site" evidence="13">
    <location>
        <begin position="329"/>
        <end position="330"/>
    </location>
    <ligand>
        <name>pyridoxal 5'-phosphate</name>
        <dbReference type="ChEBI" id="CHEBI:597326"/>
    </ligand>
</feature>
<keyword evidence="10 13" id="KW-0663">Pyridoxal phosphate</keyword>
<dbReference type="InterPro" id="IPR015424">
    <property type="entry name" value="PyrdxlP-dep_Trfase"/>
</dbReference>
<protein>
    <recommendedName>
        <fullName evidence="13">Adenosylmethionine-8-amino-7-oxononanoate aminotransferase</fullName>
        <ecNumber evidence="13">2.6.1.62</ecNumber>
    </recommendedName>
    <alternativeName>
        <fullName evidence="13">7,8-diamino-pelargonic acid aminotransferase</fullName>
        <shortName evidence="13">DAPA AT</shortName>
        <shortName evidence="13">DAPA aminotransferase</shortName>
    </alternativeName>
    <alternativeName>
        <fullName evidence="13">7,8-diaminononanoate synthase</fullName>
        <shortName evidence="13">DANS</shortName>
    </alternativeName>
    <alternativeName>
        <fullName evidence="13">Diaminopelargonic acid synthase</fullName>
    </alternativeName>
</protein>
<evidence type="ECO:0000256" key="9">
    <source>
        <dbReference type="ARBA" id="ARBA00022756"/>
    </source>
</evidence>
<feature type="binding site" evidence="13">
    <location>
        <position position="328"/>
    </location>
    <ligand>
        <name>substrate</name>
    </ligand>
</feature>
<feature type="binding site" evidence="13">
    <location>
        <position position="66"/>
    </location>
    <ligand>
        <name>substrate</name>
    </ligand>
</feature>
<evidence type="ECO:0000256" key="7">
    <source>
        <dbReference type="ARBA" id="ARBA00022679"/>
    </source>
</evidence>
<dbReference type="GO" id="GO:0009102">
    <property type="term" value="P:biotin biosynthetic process"/>
    <property type="evidence" value="ECO:0007669"/>
    <property type="project" value="UniProtKB-UniRule"/>
</dbReference>
<dbReference type="InterPro" id="IPR015422">
    <property type="entry name" value="PyrdxlP-dep_Trfase_small"/>
</dbReference>
<comment type="subcellular location">
    <subcellularLocation>
        <location evidence="2 13">Cytoplasm</location>
    </subcellularLocation>
</comment>
<organism evidence="14 15">
    <name type="scientific">Zymobacter palmae</name>
    <dbReference type="NCBI Taxonomy" id="33074"/>
    <lineage>
        <taxon>Bacteria</taxon>
        <taxon>Pseudomonadati</taxon>
        <taxon>Pseudomonadota</taxon>
        <taxon>Gammaproteobacteria</taxon>
        <taxon>Oceanospirillales</taxon>
        <taxon>Halomonadaceae</taxon>
        <taxon>Zymobacter group</taxon>
        <taxon>Zymobacter</taxon>
    </lineage>
</organism>
<dbReference type="NCBIfam" id="NF004624">
    <property type="entry name" value="PRK05964.1"/>
    <property type="match status" value="1"/>
</dbReference>
<dbReference type="PANTHER" id="PTHR42684">
    <property type="entry name" value="ADENOSYLMETHIONINE-8-AMINO-7-OXONONANOATE AMINOTRANSFERASE"/>
    <property type="match status" value="1"/>
</dbReference>
<comment type="function">
    <text evidence="13">Catalyzes the transfer of the alpha-amino group from S-adenosyl-L-methionine (SAM) to 7-keto-8-aminopelargonic acid (KAPA) to form 7,8-diaminopelargonic acid (DAPA). It is the only aminotransferase known to utilize SAM as an amino donor.</text>
</comment>
<dbReference type="Pfam" id="PF00202">
    <property type="entry name" value="Aminotran_3"/>
    <property type="match status" value="1"/>
</dbReference>
<gene>
    <name evidence="13" type="primary">bioA</name>
    <name evidence="14" type="ORF">ZBT109_1384</name>
</gene>
<dbReference type="AlphaFoldDB" id="A0A348HEU2"/>
<comment type="catalytic activity">
    <reaction evidence="11 13">
        <text>(8S)-8-amino-7-oxononanoate + S-adenosyl-L-methionine = S-adenosyl-4-methylsulfanyl-2-oxobutanoate + (7R,8S)-7,8-diammoniononanoate</text>
        <dbReference type="Rhea" id="RHEA:16861"/>
        <dbReference type="ChEBI" id="CHEBI:16490"/>
        <dbReference type="ChEBI" id="CHEBI:59789"/>
        <dbReference type="ChEBI" id="CHEBI:149468"/>
        <dbReference type="ChEBI" id="CHEBI:149469"/>
        <dbReference type="EC" id="2.6.1.62"/>
    </reaction>
</comment>
<sequence>MSEPRLNDPHAPLNRTWMQRDLNALWHPCTQMKDHEHYPLIPVRRGEGVWLEDMAGQHYLDAISSWWVNILGHANPRINAKLRTQMNKLEHVILSGFTHEPVIQLSERLGRITPEGLGHCFYGDNGSAAIEIALKMSLHYWRNIGRPEKRRFLTITNGYHGETVGALSVSDLGLYAAPYESLLFDVLKVPSPDCFGLPREQWDEHAARMFVHMEQAVAQHAHELAAVILEPLVQCAGGMRMYPPSYLTRLRALCDHHGVQLIVDEIAVGFGRTGTLFACEQAGIRPDYLCLSKALTGGYLPLSVVLTTDQIYDAFYDDYTTMKAFLHSHSYTGNALACATALATLDILEEDDVIAGNRHRAQRMAAAAETFRTHPHVGDVRQTGMIVAIEMVKDKASLTPFPFEERRGMRAYEVALAHGVLLRPLGNVLYWMPPYIISDDEIDHLAEVTALALEAATAS</sequence>
<dbReference type="InterPro" id="IPR015421">
    <property type="entry name" value="PyrdxlP-dep_Trfase_major"/>
</dbReference>
<dbReference type="InterPro" id="IPR005814">
    <property type="entry name" value="Aminotrans_3"/>
</dbReference>
<evidence type="ECO:0000256" key="13">
    <source>
        <dbReference type="HAMAP-Rule" id="MF_00834"/>
    </source>
</evidence>
<dbReference type="Proteomes" id="UP000267342">
    <property type="component" value="Chromosome"/>
</dbReference>
<keyword evidence="9 13" id="KW-0093">Biotin biosynthesis</keyword>
<evidence type="ECO:0000256" key="3">
    <source>
        <dbReference type="ARBA" id="ARBA00005063"/>
    </source>
</evidence>
<dbReference type="NCBIfam" id="NF005443">
    <property type="entry name" value="PRK07030.1"/>
    <property type="match status" value="1"/>
</dbReference>
<dbReference type="Gene3D" id="3.40.640.10">
    <property type="entry name" value="Type I PLP-dependent aspartate aminotransferase-like (Major domain)"/>
    <property type="match status" value="1"/>
</dbReference>
<keyword evidence="8 13" id="KW-0949">S-adenosyl-L-methionine</keyword>
<evidence type="ECO:0000256" key="8">
    <source>
        <dbReference type="ARBA" id="ARBA00022691"/>
    </source>
</evidence>
<dbReference type="STRING" id="1123510.GCA_000620025_00376"/>